<keyword evidence="2" id="KW-1185">Reference proteome</keyword>
<gene>
    <name evidence="1" type="ORF">F8M41_016740</name>
</gene>
<dbReference type="Proteomes" id="UP000439903">
    <property type="component" value="Unassembled WGS sequence"/>
</dbReference>
<reference evidence="1 2" key="1">
    <citation type="journal article" date="2019" name="Environ. Microbiol.">
        <title>At the nexus of three kingdoms: the genome of the mycorrhizal fungus Gigaspora margarita provides insights into plant, endobacterial and fungal interactions.</title>
        <authorList>
            <person name="Venice F."/>
            <person name="Ghignone S."/>
            <person name="Salvioli di Fossalunga A."/>
            <person name="Amselem J."/>
            <person name="Novero M."/>
            <person name="Xianan X."/>
            <person name="Sedzielewska Toro K."/>
            <person name="Morin E."/>
            <person name="Lipzen A."/>
            <person name="Grigoriev I.V."/>
            <person name="Henrissat B."/>
            <person name="Martin F.M."/>
            <person name="Bonfante P."/>
        </authorList>
    </citation>
    <scope>NUCLEOTIDE SEQUENCE [LARGE SCALE GENOMIC DNA]</scope>
    <source>
        <strain evidence="1 2">BEG34</strain>
    </source>
</reference>
<dbReference type="AlphaFoldDB" id="A0A8H3ZZR9"/>
<organism evidence="1 2">
    <name type="scientific">Gigaspora margarita</name>
    <dbReference type="NCBI Taxonomy" id="4874"/>
    <lineage>
        <taxon>Eukaryota</taxon>
        <taxon>Fungi</taxon>
        <taxon>Fungi incertae sedis</taxon>
        <taxon>Mucoromycota</taxon>
        <taxon>Glomeromycotina</taxon>
        <taxon>Glomeromycetes</taxon>
        <taxon>Diversisporales</taxon>
        <taxon>Gigasporaceae</taxon>
        <taxon>Gigaspora</taxon>
    </lineage>
</organism>
<dbReference type="OrthoDB" id="2448326at2759"/>
<proteinExistence type="predicted"/>
<accession>A0A8H3ZZR9</accession>
<protein>
    <submittedName>
        <fullName evidence="1">Uncharacterized protein</fullName>
    </submittedName>
</protein>
<evidence type="ECO:0000313" key="2">
    <source>
        <dbReference type="Proteomes" id="UP000439903"/>
    </source>
</evidence>
<sequence length="513" mass="59758">MNQEYFYIYQVVDSLESGQSGQRCYAIELPCAIASLVSLYDDSGLLEYKTEERQTKRHVDNFLKRILLDSNYAEISKNRQNKQKQTHIEHADIENNTCEIGIQTDNKETSEIGVQTFDNMSHTFESYIHLLEAQLNIKINEIEDLKKQIEHKNYVSEIHLAITGIKYSIARSKTIIDIDNHVISSGSYTKFVNWLESLAVENEPLSKGLLFLAFDNEQREQHNYLNRGNNTVIYHIVTSFLALNMNKNDYTQFTITPWLCDSLTDNQYDKLYYVIPKMQAEHELELKIYLSSIIEELVAKKNENFNTIDQVVKNQKVLEVNLNATLRAEFANEFASINTAFQSKPLVIRSHIFVQEQNSPNINRISITQQLNSKHNIVISEMYVPDPLEFNPNSIENVKKTFTYFQAVINFCIGIRNNRLLLVSAAQRIFAPIWSGRRHPMYRLLEITYEEQLMRLNPEIKKHIELYSVISRSGYSNQHQGLDAILEEINKYLKALILPIPSQKYWRMQHVIV</sequence>
<dbReference type="EMBL" id="WTPW01003695">
    <property type="protein sequence ID" value="KAF0334032.1"/>
    <property type="molecule type" value="Genomic_DNA"/>
</dbReference>
<comment type="caution">
    <text evidence="1">The sequence shown here is derived from an EMBL/GenBank/DDBJ whole genome shotgun (WGS) entry which is preliminary data.</text>
</comment>
<name>A0A8H3ZZR9_GIGMA</name>
<evidence type="ECO:0000313" key="1">
    <source>
        <dbReference type="EMBL" id="KAF0334032.1"/>
    </source>
</evidence>